<name>I8RFI0_9FIRM</name>
<keyword evidence="1" id="KW-0472">Membrane</keyword>
<organism evidence="2 3">
    <name type="scientific">Pelosinus fermentans B4</name>
    <dbReference type="NCBI Taxonomy" id="1149862"/>
    <lineage>
        <taxon>Bacteria</taxon>
        <taxon>Bacillati</taxon>
        <taxon>Bacillota</taxon>
        <taxon>Negativicutes</taxon>
        <taxon>Selenomonadales</taxon>
        <taxon>Sporomusaceae</taxon>
        <taxon>Pelosinus</taxon>
    </lineage>
</organism>
<dbReference type="OrthoDB" id="1675927at2"/>
<gene>
    <name evidence="2" type="ORF">FB4_3457</name>
</gene>
<reference evidence="2 3" key="1">
    <citation type="journal article" date="2012" name="J. Bacteriol.">
        <title>Draft Genome Sequences for Two Metal-Reducing Pelosinus fermentans Strains Isolated from a Cr(VI)-Contaminated Site and for Type Strain R7.</title>
        <authorList>
            <person name="Brown S.D."/>
            <person name="Podar M."/>
            <person name="Klingeman D.M."/>
            <person name="Johnson C.M."/>
            <person name="Yang Z.K."/>
            <person name="Utturkar S.M."/>
            <person name="Land M.L."/>
            <person name="Mosher J.J."/>
            <person name="Hurt R.A.Jr."/>
            <person name="Phelps T.J."/>
            <person name="Palumbo A.V."/>
            <person name="Arkin A.P."/>
            <person name="Hazen T.C."/>
            <person name="Elias D.A."/>
        </authorList>
    </citation>
    <scope>NUCLEOTIDE SEQUENCE [LARGE SCALE GENOMIC DNA]</scope>
    <source>
        <strain evidence="2 3">B4</strain>
    </source>
</reference>
<evidence type="ECO:0008006" key="4">
    <source>
        <dbReference type="Google" id="ProtNLM"/>
    </source>
</evidence>
<dbReference type="Proteomes" id="UP000004324">
    <property type="component" value="Unassembled WGS sequence"/>
</dbReference>
<dbReference type="EMBL" id="AKVJ01000027">
    <property type="protein sequence ID" value="EIW18283.1"/>
    <property type="molecule type" value="Genomic_DNA"/>
</dbReference>
<dbReference type="AlphaFoldDB" id="I8RFI0"/>
<comment type="caution">
    <text evidence="2">The sequence shown here is derived from an EMBL/GenBank/DDBJ whole genome shotgun (WGS) entry which is preliminary data.</text>
</comment>
<feature type="transmembrane region" description="Helical" evidence="1">
    <location>
        <begin position="20"/>
        <end position="43"/>
    </location>
</feature>
<keyword evidence="1" id="KW-0812">Transmembrane</keyword>
<proteinExistence type="predicted"/>
<evidence type="ECO:0000256" key="1">
    <source>
        <dbReference type="SAM" id="Phobius"/>
    </source>
</evidence>
<accession>I8RFI0</accession>
<evidence type="ECO:0000313" key="3">
    <source>
        <dbReference type="Proteomes" id="UP000004324"/>
    </source>
</evidence>
<evidence type="ECO:0000313" key="2">
    <source>
        <dbReference type="EMBL" id="EIW18283.1"/>
    </source>
</evidence>
<sequence>MTHYREGDVTLVYIVRNERGLAAVLALIAMMLLGIMGIGLMGLSKIDIEIAANHRDGVAAQYVAEGGIQWAIVQLKTDPDFVIETKTQKNVTTYVIDKNGSTFASCTVTTTLKSTTNDENLRVVTSIGSVNKAKRQISTQIRLPAGKENPLEVIWDD</sequence>
<keyword evidence="3" id="KW-1185">Reference proteome</keyword>
<dbReference type="PATRIC" id="fig|1149862.3.peg.2423"/>
<keyword evidence="1" id="KW-1133">Transmembrane helix</keyword>
<protein>
    <recommendedName>
        <fullName evidence="4">Type 4 fimbrial biogenesis protein PilX N-terminal domain-containing protein</fullName>
    </recommendedName>
</protein>